<organism evidence="1">
    <name type="scientific">viral metagenome</name>
    <dbReference type="NCBI Taxonomy" id="1070528"/>
    <lineage>
        <taxon>unclassified sequences</taxon>
        <taxon>metagenomes</taxon>
        <taxon>organismal metagenomes</taxon>
    </lineage>
</organism>
<gene>
    <name evidence="1" type="ORF">TM448A00845_0013</name>
</gene>
<dbReference type="EMBL" id="MT144074">
    <property type="protein sequence ID" value="QJA48175.1"/>
    <property type="molecule type" value="Genomic_DNA"/>
</dbReference>
<reference evidence="1" key="1">
    <citation type="submission" date="2020-03" db="EMBL/GenBank/DDBJ databases">
        <title>The deep terrestrial virosphere.</title>
        <authorList>
            <person name="Holmfeldt K."/>
            <person name="Nilsson E."/>
            <person name="Simone D."/>
            <person name="Lopez-Fernandez M."/>
            <person name="Wu X."/>
            <person name="de Brujin I."/>
            <person name="Lundin D."/>
            <person name="Andersson A."/>
            <person name="Bertilsson S."/>
            <person name="Dopson M."/>
        </authorList>
    </citation>
    <scope>NUCLEOTIDE SEQUENCE</scope>
    <source>
        <strain evidence="1">TM448A00845</strain>
    </source>
</reference>
<proteinExistence type="predicted"/>
<evidence type="ECO:0000313" key="1">
    <source>
        <dbReference type="EMBL" id="QJA48175.1"/>
    </source>
</evidence>
<accession>A0A6H1ZLN1</accession>
<dbReference type="AlphaFoldDB" id="A0A6H1ZLN1"/>
<sequence>MKQIILGIVLAFCVLIGVVGLEIYTLVKANSISEQDIAWRAWRPTGNDENDDRMFGEKFKFYSENQATLWKIYKSRQGESG</sequence>
<name>A0A6H1ZLN1_9ZZZZ</name>
<protein>
    <submittedName>
        <fullName evidence="1">Uncharacterized protein</fullName>
    </submittedName>
</protein>